<gene>
    <name evidence="1" type="ORF">B296_00044795</name>
</gene>
<comment type="caution">
    <text evidence="1">The sequence shown here is derived from an EMBL/GenBank/DDBJ whole genome shotgun (WGS) entry which is preliminary data.</text>
</comment>
<organism evidence="1 2">
    <name type="scientific">Ensete ventricosum</name>
    <name type="common">Abyssinian banana</name>
    <name type="synonym">Musa ensete</name>
    <dbReference type="NCBI Taxonomy" id="4639"/>
    <lineage>
        <taxon>Eukaryota</taxon>
        <taxon>Viridiplantae</taxon>
        <taxon>Streptophyta</taxon>
        <taxon>Embryophyta</taxon>
        <taxon>Tracheophyta</taxon>
        <taxon>Spermatophyta</taxon>
        <taxon>Magnoliopsida</taxon>
        <taxon>Liliopsida</taxon>
        <taxon>Zingiberales</taxon>
        <taxon>Musaceae</taxon>
        <taxon>Ensete</taxon>
    </lineage>
</organism>
<sequence>MRHHPHDHLETSTHQENQLWSSPCHLRCSIPTSSPYSSIIRTKLRRRRRIMIIS</sequence>
<dbReference type="Proteomes" id="UP000287651">
    <property type="component" value="Unassembled WGS sequence"/>
</dbReference>
<evidence type="ECO:0000313" key="1">
    <source>
        <dbReference type="EMBL" id="RRT43118.1"/>
    </source>
</evidence>
<protein>
    <submittedName>
        <fullName evidence="1">Uncharacterized protein</fullName>
    </submittedName>
</protein>
<dbReference type="AlphaFoldDB" id="A0A426XUD7"/>
<proteinExistence type="predicted"/>
<reference evidence="1 2" key="1">
    <citation type="journal article" date="2014" name="Agronomy (Basel)">
        <title>A Draft Genome Sequence for Ensete ventricosum, the Drought-Tolerant Tree Against Hunger.</title>
        <authorList>
            <person name="Harrison J."/>
            <person name="Moore K.A."/>
            <person name="Paszkiewicz K."/>
            <person name="Jones T."/>
            <person name="Grant M."/>
            <person name="Ambacheew D."/>
            <person name="Muzemil S."/>
            <person name="Studholme D.J."/>
        </authorList>
    </citation>
    <scope>NUCLEOTIDE SEQUENCE [LARGE SCALE GENOMIC DNA]</scope>
</reference>
<evidence type="ECO:0000313" key="2">
    <source>
        <dbReference type="Proteomes" id="UP000287651"/>
    </source>
</evidence>
<accession>A0A426XUD7</accession>
<name>A0A426XUD7_ENSVE</name>
<dbReference type="EMBL" id="AMZH03017347">
    <property type="protein sequence ID" value="RRT43118.1"/>
    <property type="molecule type" value="Genomic_DNA"/>
</dbReference>